<name>I7MH80_TETTS</name>
<proteinExistence type="predicted"/>
<dbReference type="EMBL" id="GG662853">
    <property type="protein sequence ID" value="EAR87323.1"/>
    <property type="molecule type" value="Genomic_DNA"/>
</dbReference>
<reference evidence="2" key="1">
    <citation type="journal article" date="2006" name="PLoS Biol.">
        <title>Macronuclear genome sequence of the ciliate Tetrahymena thermophila, a model eukaryote.</title>
        <authorList>
            <person name="Eisen J.A."/>
            <person name="Coyne R.S."/>
            <person name="Wu M."/>
            <person name="Wu D."/>
            <person name="Thiagarajan M."/>
            <person name="Wortman J.R."/>
            <person name="Badger J.H."/>
            <person name="Ren Q."/>
            <person name="Amedeo P."/>
            <person name="Jones K.M."/>
            <person name="Tallon L.J."/>
            <person name="Delcher A.L."/>
            <person name="Salzberg S.L."/>
            <person name="Silva J.C."/>
            <person name="Haas B.J."/>
            <person name="Majoros W.H."/>
            <person name="Farzad M."/>
            <person name="Carlton J.M."/>
            <person name="Smith R.K. Jr."/>
            <person name="Garg J."/>
            <person name="Pearlman R.E."/>
            <person name="Karrer K.M."/>
            <person name="Sun L."/>
            <person name="Manning G."/>
            <person name="Elde N.C."/>
            <person name="Turkewitz A.P."/>
            <person name="Asai D.J."/>
            <person name="Wilkes D.E."/>
            <person name="Wang Y."/>
            <person name="Cai H."/>
            <person name="Collins K."/>
            <person name="Stewart B.A."/>
            <person name="Lee S.R."/>
            <person name="Wilamowska K."/>
            <person name="Weinberg Z."/>
            <person name="Ruzzo W.L."/>
            <person name="Wloga D."/>
            <person name="Gaertig J."/>
            <person name="Frankel J."/>
            <person name="Tsao C.-C."/>
            <person name="Gorovsky M.A."/>
            <person name="Keeling P.J."/>
            <person name="Waller R.F."/>
            <person name="Patron N.J."/>
            <person name="Cherry J.M."/>
            <person name="Stover N.A."/>
            <person name="Krieger C.J."/>
            <person name="del Toro C."/>
            <person name="Ryder H.F."/>
            <person name="Williamson S.C."/>
            <person name="Barbeau R.A."/>
            <person name="Hamilton E.P."/>
            <person name="Orias E."/>
        </authorList>
    </citation>
    <scope>NUCLEOTIDE SEQUENCE [LARGE SCALE GENOMIC DNA]</scope>
    <source>
        <strain evidence="2">SB210</strain>
    </source>
</reference>
<protein>
    <submittedName>
        <fullName evidence="1">Uncharacterized protein</fullName>
    </submittedName>
</protein>
<evidence type="ECO:0000313" key="2">
    <source>
        <dbReference type="Proteomes" id="UP000009168"/>
    </source>
</evidence>
<organism evidence="1 2">
    <name type="scientific">Tetrahymena thermophila (strain SB210)</name>
    <dbReference type="NCBI Taxonomy" id="312017"/>
    <lineage>
        <taxon>Eukaryota</taxon>
        <taxon>Sar</taxon>
        <taxon>Alveolata</taxon>
        <taxon>Ciliophora</taxon>
        <taxon>Intramacronucleata</taxon>
        <taxon>Oligohymenophorea</taxon>
        <taxon>Hymenostomatida</taxon>
        <taxon>Tetrahymenina</taxon>
        <taxon>Tetrahymenidae</taxon>
        <taxon>Tetrahymena</taxon>
    </lineage>
</organism>
<dbReference type="GeneID" id="7835093"/>
<dbReference type="HOGENOM" id="CLU_2364329_0_0_1"/>
<gene>
    <name evidence="1" type="ORF">TTHERM_00058350</name>
</gene>
<keyword evidence="2" id="KW-1185">Reference proteome</keyword>
<accession>I7MH80</accession>
<dbReference type="AlphaFoldDB" id="I7MH80"/>
<sequence>MNGRYSLIIKTIDASKYTANEIIITIFRIKYQVLMNYLEELIRLNKKQIKKKQHMCQEFKKNVQYFSLIIQSPCLCLRISRSYQGELYPIRSPTSI</sequence>
<dbReference type="RefSeq" id="XP_001007568.1">
    <property type="nucleotide sequence ID" value="XM_001007568.1"/>
</dbReference>
<dbReference type="KEGG" id="tet:TTHERM_00058350"/>
<dbReference type="Proteomes" id="UP000009168">
    <property type="component" value="Unassembled WGS sequence"/>
</dbReference>
<evidence type="ECO:0000313" key="1">
    <source>
        <dbReference type="EMBL" id="EAR87323.1"/>
    </source>
</evidence>
<dbReference type="InParanoid" id="I7MH80"/>